<proteinExistence type="predicted"/>
<evidence type="ECO:0000256" key="1">
    <source>
        <dbReference type="SAM" id="MobiDB-lite"/>
    </source>
</evidence>
<protein>
    <submittedName>
        <fullName evidence="2">Uncharacterized protein</fullName>
    </submittedName>
</protein>
<sequence length="55" mass="6263">MHSIWYSQICALVVRAAIKQYKTKAENETRGVNKKVNTSARSRDSVLTYTGKCKE</sequence>
<feature type="compositionally biased region" description="Polar residues" evidence="1">
    <location>
        <begin position="35"/>
        <end position="48"/>
    </location>
</feature>
<feature type="region of interest" description="Disordered" evidence="1">
    <location>
        <begin position="32"/>
        <end position="55"/>
    </location>
</feature>
<dbReference type="Proteomes" id="UP000694423">
    <property type="component" value="Unplaced"/>
</dbReference>
<reference evidence="2" key="2">
    <citation type="submission" date="2025-09" db="UniProtKB">
        <authorList>
            <consortium name="Ensembl"/>
        </authorList>
    </citation>
    <scope>IDENTIFICATION</scope>
</reference>
<evidence type="ECO:0000313" key="3">
    <source>
        <dbReference type="Proteomes" id="UP000694423"/>
    </source>
</evidence>
<name>A0A8C4PCE9_DRONO</name>
<keyword evidence="3" id="KW-1185">Reference proteome</keyword>
<organism evidence="2 3">
    <name type="scientific">Dromaius novaehollandiae</name>
    <name type="common">Emu</name>
    <dbReference type="NCBI Taxonomy" id="8790"/>
    <lineage>
        <taxon>Eukaryota</taxon>
        <taxon>Metazoa</taxon>
        <taxon>Chordata</taxon>
        <taxon>Craniata</taxon>
        <taxon>Vertebrata</taxon>
        <taxon>Euteleostomi</taxon>
        <taxon>Archelosauria</taxon>
        <taxon>Archosauria</taxon>
        <taxon>Dinosauria</taxon>
        <taxon>Saurischia</taxon>
        <taxon>Theropoda</taxon>
        <taxon>Coelurosauria</taxon>
        <taxon>Aves</taxon>
        <taxon>Palaeognathae</taxon>
        <taxon>Casuariiformes</taxon>
        <taxon>Dromaiidae</taxon>
        <taxon>Dromaius</taxon>
    </lineage>
</organism>
<reference evidence="2" key="1">
    <citation type="submission" date="2025-08" db="UniProtKB">
        <authorList>
            <consortium name="Ensembl"/>
        </authorList>
    </citation>
    <scope>IDENTIFICATION</scope>
</reference>
<dbReference type="AlphaFoldDB" id="A0A8C4PCE9"/>
<dbReference type="Ensembl" id="ENSDNVT00000026946.1">
    <property type="protein sequence ID" value="ENSDNVP00000022338.1"/>
    <property type="gene ID" value="ENSDNVG00000015561.1"/>
</dbReference>
<accession>A0A8C4PCE9</accession>
<evidence type="ECO:0000313" key="2">
    <source>
        <dbReference type="Ensembl" id="ENSDNVP00000022338.1"/>
    </source>
</evidence>